<accession>A0A8J6TWQ8</accession>
<dbReference type="Gene3D" id="3.90.470.20">
    <property type="entry name" value="4'-phosphopantetheinyl transferase domain"/>
    <property type="match status" value="1"/>
</dbReference>
<evidence type="ECO:0000256" key="1">
    <source>
        <dbReference type="ARBA" id="ARBA00022679"/>
    </source>
</evidence>
<feature type="domain" description="4'-phosphopantetheinyl transferase" evidence="2">
    <location>
        <begin position="102"/>
        <end position="154"/>
    </location>
</feature>
<evidence type="ECO:0000313" key="4">
    <source>
        <dbReference type="Proteomes" id="UP000652681"/>
    </source>
</evidence>
<dbReference type="Pfam" id="PF01648">
    <property type="entry name" value="ACPS"/>
    <property type="match status" value="1"/>
</dbReference>
<dbReference type="EMBL" id="JACVEL010000001">
    <property type="protein sequence ID" value="MBC9811336.1"/>
    <property type="molecule type" value="Genomic_DNA"/>
</dbReference>
<organism evidence="3 4">
    <name type="scientific">Taishania pollutisoli</name>
    <dbReference type="NCBI Taxonomy" id="2766479"/>
    <lineage>
        <taxon>Bacteria</taxon>
        <taxon>Pseudomonadati</taxon>
        <taxon>Bacteroidota</taxon>
        <taxon>Flavobacteriia</taxon>
        <taxon>Flavobacteriales</taxon>
        <taxon>Crocinitomicaceae</taxon>
        <taxon>Taishania</taxon>
    </lineage>
</organism>
<gene>
    <name evidence="3" type="ORF">H9Y05_02500</name>
</gene>
<proteinExistence type="predicted"/>
<dbReference type="InterPro" id="IPR037143">
    <property type="entry name" value="4-PPantetheinyl_Trfase_dom_sf"/>
</dbReference>
<dbReference type="RefSeq" id="WP_163490526.1">
    <property type="nucleotide sequence ID" value="NZ_JACVEL010000001.1"/>
</dbReference>
<protein>
    <submittedName>
        <fullName evidence="3">4'-phosphopantetheinyl transferase superfamily protein</fullName>
    </submittedName>
</protein>
<comment type="caution">
    <text evidence="3">The sequence shown here is derived from an EMBL/GenBank/DDBJ whole genome shotgun (WGS) entry which is preliminary data.</text>
</comment>
<dbReference type="GO" id="GO:0000287">
    <property type="term" value="F:magnesium ion binding"/>
    <property type="evidence" value="ECO:0007669"/>
    <property type="project" value="InterPro"/>
</dbReference>
<dbReference type="InterPro" id="IPR008278">
    <property type="entry name" value="4-PPantetheinyl_Trfase_dom"/>
</dbReference>
<name>A0A8J6TWQ8_9FLAO</name>
<sequence length="208" mass="23459">MFTLENVAIGGSIVYIIKYNHFPIEDFFQILHPVEQVRLQTFASEKRRTEYIATRILKDTIFPGALIDYNKEGAPFIEHAPHLSVSHCKGASAIAVCPDHIVGLDIEPMSNKAQRLHSKFINPEEAGFLNTEDVVEMTRAWSCKESLLKLAGRKGLIFKKDLLIESVPGNDQFLCSIHTNSGKKYVNLTSKVVDNMIITINHTDLYSR</sequence>
<dbReference type="Proteomes" id="UP000652681">
    <property type="component" value="Unassembled WGS sequence"/>
</dbReference>
<evidence type="ECO:0000313" key="3">
    <source>
        <dbReference type="EMBL" id="MBC9811336.1"/>
    </source>
</evidence>
<keyword evidence="4" id="KW-1185">Reference proteome</keyword>
<keyword evidence="1 3" id="KW-0808">Transferase</keyword>
<reference evidence="3" key="1">
    <citation type="submission" date="2020-09" db="EMBL/GenBank/DDBJ databases">
        <title>Taishania pollutisoli gen. nov., sp. nov., Isolated from Tetrabromobisphenol A-Contaminated Soil.</title>
        <authorList>
            <person name="Chen Q."/>
        </authorList>
    </citation>
    <scope>NUCLEOTIDE SEQUENCE</scope>
    <source>
        <strain evidence="3">CZZ-1</strain>
    </source>
</reference>
<dbReference type="SUPFAM" id="SSF56214">
    <property type="entry name" value="4'-phosphopantetheinyl transferase"/>
    <property type="match status" value="2"/>
</dbReference>
<evidence type="ECO:0000259" key="2">
    <source>
        <dbReference type="Pfam" id="PF01648"/>
    </source>
</evidence>
<dbReference type="GO" id="GO:0008897">
    <property type="term" value="F:holo-[acyl-carrier-protein] synthase activity"/>
    <property type="evidence" value="ECO:0007669"/>
    <property type="project" value="InterPro"/>
</dbReference>
<dbReference type="AlphaFoldDB" id="A0A8J6TWQ8"/>